<dbReference type="Proteomes" id="UP000067626">
    <property type="component" value="Chromosome"/>
</dbReference>
<dbReference type="AlphaFoldDB" id="A0A0K1EJN9"/>
<name>A0A0K1EJN9_CHOCO</name>
<protein>
    <recommendedName>
        <fullName evidence="3">HIRAN domain-containing protein</fullName>
    </recommendedName>
</protein>
<evidence type="ECO:0000313" key="2">
    <source>
        <dbReference type="Proteomes" id="UP000067626"/>
    </source>
</evidence>
<dbReference type="RefSeq" id="WP_156338855.1">
    <property type="nucleotide sequence ID" value="NZ_CP012159.1"/>
</dbReference>
<accession>A0A0K1EJN9</accession>
<reference evidence="1 2" key="1">
    <citation type="submission" date="2015-07" db="EMBL/GenBank/DDBJ databases">
        <title>Genome analysis of myxobacterium Chondromyces crocatus Cm c5 reveals a high potential for natural compound synthesis and the genetic basis for the loss of fruiting body formation.</title>
        <authorList>
            <person name="Zaburannyi N."/>
            <person name="Bunk B."/>
            <person name="Maier J."/>
            <person name="Overmann J."/>
            <person name="Mueller R."/>
        </authorList>
    </citation>
    <scope>NUCLEOTIDE SEQUENCE [LARGE SCALE GENOMIC DNA]</scope>
    <source>
        <strain evidence="1 2">Cm c5</strain>
    </source>
</reference>
<evidence type="ECO:0008006" key="3">
    <source>
        <dbReference type="Google" id="ProtNLM"/>
    </source>
</evidence>
<dbReference type="Gene3D" id="3.30.70.2330">
    <property type="match status" value="1"/>
</dbReference>
<evidence type="ECO:0000313" key="1">
    <source>
        <dbReference type="EMBL" id="AKT40907.1"/>
    </source>
</evidence>
<organism evidence="1 2">
    <name type="scientific">Chondromyces crocatus</name>
    <dbReference type="NCBI Taxonomy" id="52"/>
    <lineage>
        <taxon>Bacteria</taxon>
        <taxon>Pseudomonadati</taxon>
        <taxon>Myxococcota</taxon>
        <taxon>Polyangia</taxon>
        <taxon>Polyangiales</taxon>
        <taxon>Polyangiaceae</taxon>
        <taxon>Chondromyces</taxon>
    </lineage>
</organism>
<dbReference type="EMBL" id="CP012159">
    <property type="protein sequence ID" value="AKT40907.1"/>
    <property type="molecule type" value="Genomic_DNA"/>
</dbReference>
<proteinExistence type="predicted"/>
<keyword evidence="2" id="KW-1185">Reference proteome</keyword>
<gene>
    <name evidence="1" type="ORF">CMC5_050640</name>
</gene>
<dbReference type="STRING" id="52.CMC5_050640"/>
<dbReference type="OrthoDB" id="452395at2"/>
<dbReference type="KEGG" id="ccro:CMC5_050640"/>
<sequence length="262" mass="29422">MTSTRTLFVTWFSPEQRSSVMVGRLVHHRDDGEEFYEFRYIRSCLEAVKQGFQPFLAFPELHRSYRSRQLFPFFSNRVIPTSRPEFIPFVRTLGLNPTAADAMDILGRSGGRRETDRVELIAAPVRDESGSYTTHFLLRGVGHFPEAEERIEKLATEEPLFCRVVALSDANPKAVMLWTTDAQAIGFMPGYLTHEVAALLHTGRAVHVSVEQVNPPPISLHYRVLCRLTAQWPAGVAPFHEAQFEPLDAGHAAATGTPESCV</sequence>